<evidence type="ECO:0000313" key="2">
    <source>
        <dbReference type="Proteomes" id="UP000060699"/>
    </source>
</evidence>
<dbReference type="Pfam" id="PF04244">
    <property type="entry name" value="DPRP"/>
    <property type="match status" value="1"/>
</dbReference>
<dbReference type="RefSeq" id="WP_058934390.1">
    <property type="nucleotide sequence ID" value="NZ_CP013729.1"/>
</dbReference>
<dbReference type="PANTHER" id="PTHR38657">
    <property type="entry name" value="SLR1343 PROTEIN"/>
    <property type="match status" value="1"/>
</dbReference>
<dbReference type="EMBL" id="CP013729">
    <property type="protein sequence ID" value="ALV06037.1"/>
    <property type="molecule type" value="Genomic_DNA"/>
</dbReference>
<dbReference type="KEGG" id="rdp:RD2015_1552"/>
<dbReference type="Gene3D" id="1.10.10.1710">
    <property type="entry name" value="Deoxyribodipyrimidine photolyase-related"/>
    <property type="match status" value="1"/>
</dbReference>
<gene>
    <name evidence="1" type="ORF">RD2015_1552</name>
</gene>
<keyword evidence="1" id="KW-0456">Lyase</keyword>
<dbReference type="InterPro" id="IPR036134">
    <property type="entry name" value="Crypto/Photolyase_FAD-like_sf"/>
</dbReference>
<protein>
    <submittedName>
        <fullName evidence="1">Deoxyribodipyrimidine photo-lyase</fullName>
    </submittedName>
</protein>
<keyword evidence="2" id="KW-1185">Reference proteome</keyword>
<reference evidence="1 2" key="1">
    <citation type="submission" date="2015-12" db="EMBL/GenBank/DDBJ databases">
        <title>Complete genome of Roseateles depolymerans KCTC 42856.</title>
        <authorList>
            <person name="Kim K.M."/>
        </authorList>
    </citation>
    <scope>NUCLEOTIDE SEQUENCE [LARGE SCALE GENOMIC DNA]</scope>
    <source>
        <strain evidence="1 2">KCTC 42856</strain>
    </source>
</reference>
<dbReference type="AlphaFoldDB" id="A0A0U3DYU9"/>
<dbReference type="InterPro" id="IPR052551">
    <property type="entry name" value="UV-DNA_repair_photolyase"/>
</dbReference>
<sequence>MSALGPVRTLVIVLGDQLDADASAFDDFDAATDRVWMAEVREESTHVWSSRIRIALFLSAMRHFANEMVSLGRPLDYVTLDDADNTGSLAGELARAVQRLQPQRLVMTAPGDWRVLQSLRSAASDAGLPLEVRDDRHFFCTVREFAAFAKERKGLRMETFYRMMRKQHRVLMDGDEPAGDRWNFDAENQQAFGPDGPGFLPERVGFPPDAITQEVIDLVNRAFADHPGSLDAFDWPVTRAQAQHALTRFINERLCDFGQWQDAMWPDTPWLWHAHLSAALNLKLISPKEVVAQAEQAWRNGHAPLASVEGFIRQVLGWREYVRGVYWTRMPELAQANALDAQQPLPAFYWTGDTDLRCLADALKQTLQLGYAHHIQRLMITGLYALLLGVRPSEVHEWYLSVYVDAVEWVEMPNTLSMSQFADGGAITSKPYIASGKYIERQSSGKYCADCAYRPDQRVGPQACPYTTLYWDFLIRHRSKFARHPRLGAQVRNLDRLSNEELSAITAQAQAHRDRWHVQPVFIEDVRHRTQSNKQKNS</sequence>
<dbReference type="SUPFAM" id="SSF48173">
    <property type="entry name" value="Cryptochrome/photolyase FAD-binding domain"/>
    <property type="match status" value="1"/>
</dbReference>
<dbReference type="STRING" id="76731.RD2015_1552"/>
<evidence type="ECO:0000313" key="1">
    <source>
        <dbReference type="EMBL" id="ALV06037.1"/>
    </source>
</evidence>
<dbReference type="Gene3D" id="3.40.50.620">
    <property type="entry name" value="HUPs"/>
    <property type="match status" value="1"/>
</dbReference>
<name>A0A0U3DYU9_9BURK</name>
<dbReference type="InterPro" id="IPR007357">
    <property type="entry name" value="PhrB-like"/>
</dbReference>
<dbReference type="GO" id="GO:0016829">
    <property type="term" value="F:lyase activity"/>
    <property type="evidence" value="ECO:0007669"/>
    <property type="project" value="UniProtKB-KW"/>
</dbReference>
<dbReference type="Gene3D" id="1.10.579.10">
    <property type="entry name" value="DNA Cyclobutane Dipyrimidine Photolyase, subunit A, domain 3"/>
    <property type="match status" value="1"/>
</dbReference>
<accession>A0A0U3DYU9</accession>
<dbReference type="PATRIC" id="fig|76731.3.peg.1588"/>
<organism evidence="1 2">
    <name type="scientific">Roseateles depolymerans</name>
    <dbReference type="NCBI Taxonomy" id="76731"/>
    <lineage>
        <taxon>Bacteria</taxon>
        <taxon>Pseudomonadati</taxon>
        <taxon>Pseudomonadota</taxon>
        <taxon>Betaproteobacteria</taxon>
        <taxon>Burkholderiales</taxon>
        <taxon>Sphaerotilaceae</taxon>
        <taxon>Roseateles</taxon>
    </lineage>
</organism>
<dbReference type="PANTHER" id="PTHR38657:SF1">
    <property type="entry name" value="SLR1343 PROTEIN"/>
    <property type="match status" value="1"/>
</dbReference>
<dbReference type="Gene3D" id="1.25.40.80">
    <property type="match status" value="1"/>
</dbReference>
<dbReference type="Proteomes" id="UP000060699">
    <property type="component" value="Chromosome"/>
</dbReference>
<dbReference type="OrthoDB" id="5288100at2"/>
<dbReference type="InterPro" id="IPR014729">
    <property type="entry name" value="Rossmann-like_a/b/a_fold"/>
</dbReference>
<proteinExistence type="predicted"/>